<comment type="caution">
    <text evidence="1">The sequence shown here is derived from an EMBL/GenBank/DDBJ whole genome shotgun (WGS) entry which is preliminary data.</text>
</comment>
<organism evidence="1 2">
    <name type="scientific">Paramarasmius palmivorus</name>
    <dbReference type="NCBI Taxonomy" id="297713"/>
    <lineage>
        <taxon>Eukaryota</taxon>
        <taxon>Fungi</taxon>
        <taxon>Dikarya</taxon>
        <taxon>Basidiomycota</taxon>
        <taxon>Agaricomycotina</taxon>
        <taxon>Agaricomycetes</taxon>
        <taxon>Agaricomycetidae</taxon>
        <taxon>Agaricales</taxon>
        <taxon>Marasmiineae</taxon>
        <taxon>Marasmiaceae</taxon>
        <taxon>Paramarasmius</taxon>
    </lineage>
</organism>
<protein>
    <submittedName>
        <fullName evidence="1">Uncharacterized protein</fullName>
    </submittedName>
</protein>
<name>A0AAW0BAW0_9AGAR</name>
<accession>A0AAW0BAW0</accession>
<proteinExistence type="predicted"/>
<dbReference type="AlphaFoldDB" id="A0AAW0BAW0"/>
<dbReference type="EMBL" id="JAYKXP010000150">
    <property type="protein sequence ID" value="KAK7022755.1"/>
    <property type="molecule type" value="Genomic_DNA"/>
</dbReference>
<gene>
    <name evidence="1" type="ORF">VNI00_016990</name>
</gene>
<evidence type="ECO:0000313" key="2">
    <source>
        <dbReference type="Proteomes" id="UP001383192"/>
    </source>
</evidence>
<keyword evidence="2" id="KW-1185">Reference proteome</keyword>
<reference evidence="1 2" key="1">
    <citation type="submission" date="2024-01" db="EMBL/GenBank/DDBJ databases">
        <title>A draft genome for a cacao thread blight-causing isolate of Paramarasmius palmivorus.</title>
        <authorList>
            <person name="Baruah I.K."/>
            <person name="Bukari Y."/>
            <person name="Amoako-Attah I."/>
            <person name="Meinhardt L.W."/>
            <person name="Bailey B.A."/>
            <person name="Cohen S.P."/>
        </authorList>
    </citation>
    <scope>NUCLEOTIDE SEQUENCE [LARGE SCALE GENOMIC DNA]</scope>
    <source>
        <strain evidence="1 2">GH-12</strain>
    </source>
</reference>
<sequence length="164" mass="17931">MQVISSAIEGSDSSAASVPKEVGLVPTLILTTSSSSGSAMSESAPSVWPEEMDETMDPDVRNWLWHLHIVNSLMMEQIDCIVELLALVATDGPVGLGPLLHSVESFAQLIEEEDEDKFGFPILRDTSLFQRSMVIRMGGRISWECSTCKQINNGVKCPCRDDDS</sequence>
<evidence type="ECO:0000313" key="1">
    <source>
        <dbReference type="EMBL" id="KAK7022755.1"/>
    </source>
</evidence>
<dbReference type="Proteomes" id="UP001383192">
    <property type="component" value="Unassembled WGS sequence"/>
</dbReference>